<feature type="domain" description="Disease resistance N-terminal" evidence="5">
    <location>
        <begin position="5"/>
        <end position="87"/>
    </location>
</feature>
<keyword evidence="2" id="KW-0547">Nucleotide-binding</keyword>
<dbReference type="PANTHER" id="PTHR23155">
    <property type="entry name" value="DISEASE RESISTANCE PROTEIN RP"/>
    <property type="match status" value="1"/>
</dbReference>
<dbReference type="FunFam" id="3.40.50.300:FF:001091">
    <property type="entry name" value="Probable disease resistance protein At1g61300"/>
    <property type="match status" value="1"/>
</dbReference>
<proteinExistence type="predicted"/>
<dbReference type="InterPro" id="IPR042197">
    <property type="entry name" value="Apaf_helical"/>
</dbReference>
<dbReference type="InterPro" id="IPR036388">
    <property type="entry name" value="WH-like_DNA-bd_sf"/>
</dbReference>
<dbReference type="STRING" id="106549.A0A540KI68"/>
<dbReference type="InterPro" id="IPR055414">
    <property type="entry name" value="LRR_R13L4/SHOC2-like"/>
</dbReference>
<dbReference type="InterPro" id="IPR032675">
    <property type="entry name" value="LRR_dom_sf"/>
</dbReference>
<dbReference type="InterPro" id="IPR041118">
    <property type="entry name" value="Rx_N"/>
</dbReference>
<evidence type="ECO:0000259" key="6">
    <source>
        <dbReference type="Pfam" id="PF23559"/>
    </source>
</evidence>
<comment type="caution">
    <text evidence="8">The sequence shown here is derived from an EMBL/GenBank/DDBJ whole genome shotgun (WGS) entry which is preliminary data.</text>
</comment>
<keyword evidence="9" id="KW-1185">Reference proteome</keyword>
<dbReference type="Pfam" id="PF23598">
    <property type="entry name" value="LRR_14"/>
    <property type="match status" value="1"/>
</dbReference>
<name>A0A540KI68_MALBA</name>
<evidence type="ECO:0000313" key="9">
    <source>
        <dbReference type="Proteomes" id="UP000315295"/>
    </source>
</evidence>
<dbReference type="AlphaFoldDB" id="A0A540KI68"/>
<dbReference type="InterPro" id="IPR027417">
    <property type="entry name" value="P-loop_NTPase"/>
</dbReference>
<dbReference type="EMBL" id="VIEB01001260">
    <property type="protein sequence ID" value="TQD73702.1"/>
    <property type="molecule type" value="Genomic_DNA"/>
</dbReference>
<feature type="domain" description="Disease resistance protein winged helix" evidence="6">
    <location>
        <begin position="488"/>
        <end position="563"/>
    </location>
</feature>
<feature type="domain" description="Disease resistance R13L4/SHOC-2-like LRR" evidence="7">
    <location>
        <begin position="639"/>
        <end position="937"/>
    </location>
</feature>
<evidence type="ECO:0000259" key="7">
    <source>
        <dbReference type="Pfam" id="PF23598"/>
    </source>
</evidence>
<evidence type="ECO:0000256" key="3">
    <source>
        <dbReference type="ARBA" id="ARBA00022821"/>
    </source>
</evidence>
<evidence type="ECO:0000259" key="4">
    <source>
        <dbReference type="Pfam" id="PF00931"/>
    </source>
</evidence>
<dbReference type="InterPro" id="IPR038005">
    <property type="entry name" value="RX-like_CC"/>
</dbReference>
<keyword evidence="3" id="KW-0611">Plant defense</keyword>
<evidence type="ECO:0008006" key="10">
    <source>
        <dbReference type="Google" id="ProtNLM"/>
    </source>
</evidence>
<dbReference type="Gene3D" id="3.40.50.300">
    <property type="entry name" value="P-loop containing nucleotide triphosphate hydrolases"/>
    <property type="match status" value="1"/>
</dbReference>
<dbReference type="PANTHER" id="PTHR23155:SF1185">
    <property type="entry name" value="DISEASE RESISTANCE RPP8-LIKE PROTEIN 3-RELATED"/>
    <property type="match status" value="1"/>
</dbReference>
<dbReference type="InterPro" id="IPR058922">
    <property type="entry name" value="WHD_DRP"/>
</dbReference>
<protein>
    <recommendedName>
        <fullName evidence="10">AAA+ ATPase domain-containing protein</fullName>
    </recommendedName>
</protein>
<dbReference type="Gene3D" id="1.20.5.4130">
    <property type="match status" value="1"/>
</dbReference>
<dbReference type="SUPFAM" id="SSF52058">
    <property type="entry name" value="L domain-like"/>
    <property type="match status" value="1"/>
</dbReference>
<dbReference type="CDD" id="cd14798">
    <property type="entry name" value="RX-CC_like"/>
    <property type="match status" value="1"/>
</dbReference>
<accession>A0A540KI68</accession>
<keyword evidence="1" id="KW-0677">Repeat</keyword>
<evidence type="ECO:0000256" key="1">
    <source>
        <dbReference type="ARBA" id="ARBA00022737"/>
    </source>
</evidence>
<evidence type="ECO:0000256" key="2">
    <source>
        <dbReference type="ARBA" id="ARBA00022741"/>
    </source>
</evidence>
<dbReference type="GO" id="GO:0098542">
    <property type="term" value="P:defense response to other organism"/>
    <property type="evidence" value="ECO:0007669"/>
    <property type="project" value="TreeGrafter"/>
</dbReference>
<dbReference type="InterPro" id="IPR044974">
    <property type="entry name" value="Disease_R_plants"/>
</dbReference>
<dbReference type="Proteomes" id="UP000315295">
    <property type="component" value="Unassembled WGS sequence"/>
</dbReference>
<dbReference type="SUPFAM" id="SSF52540">
    <property type="entry name" value="P-loop containing nucleoside triphosphate hydrolases"/>
    <property type="match status" value="2"/>
</dbReference>
<dbReference type="Gene3D" id="1.10.10.10">
    <property type="entry name" value="Winged helix-like DNA-binding domain superfamily/Winged helix DNA-binding domain"/>
    <property type="match status" value="1"/>
</dbReference>
<feature type="domain" description="NB-ARC" evidence="4">
    <location>
        <begin position="170"/>
        <end position="348"/>
    </location>
</feature>
<evidence type="ECO:0000259" key="5">
    <source>
        <dbReference type="Pfam" id="PF18052"/>
    </source>
</evidence>
<dbReference type="Gene3D" id="3.80.10.10">
    <property type="entry name" value="Ribonuclease Inhibitor"/>
    <property type="match status" value="1"/>
</dbReference>
<dbReference type="GO" id="GO:0043531">
    <property type="term" value="F:ADP binding"/>
    <property type="evidence" value="ECO:0007669"/>
    <property type="project" value="InterPro"/>
</dbReference>
<dbReference type="Pfam" id="PF00931">
    <property type="entry name" value="NB-ARC"/>
    <property type="match status" value="1"/>
</dbReference>
<organism evidence="8 9">
    <name type="scientific">Malus baccata</name>
    <name type="common">Siberian crab apple</name>
    <name type="synonym">Pyrus baccata</name>
    <dbReference type="NCBI Taxonomy" id="106549"/>
    <lineage>
        <taxon>Eukaryota</taxon>
        <taxon>Viridiplantae</taxon>
        <taxon>Streptophyta</taxon>
        <taxon>Embryophyta</taxon>
        <taxon>Tracheophyta</taxon>
        <taxon>Spermatophyta</taxon>
        <taxon>Magnoliopsida</taxon>
        <taxon>eudicotyledons</taxon>
        <taxon>Gunneridae</taxon>
        <taxon>Pentapetalae</taxon>
        <taxon>rosids</taxon>
        <taxon>fabids</taxon>
        <taxon>Rosales</taxon>
        <taxon>Rosaceae</taxon>
        <taxon>Amygdaloideae</taxon>
        <taxon>Maleae</taxon>
        <taxon>Malus</taxon>
    </lineage>
</organism>
<dbReference type="FunFam" id="1.10.10.10:FF:000322">
    <property type="entry name" value="Probable disease resistance protein At1g63360"/>
    <property type="match status" value="1"/>
</dbReference>
<dbReference type="PRINTS" id="PR00364">
    <property type="entry name" value="DISEASERSIST"/>
</dbReference>
<evidence type="ECO:0000313" key="8">
    <source>
        <dbReference type="EMBL" id="TQD73702.1"/>
    </source>
</evidence>
<sequence length="973" mass="110328">MAEAVVSMVIEGLKGGLVEEVKLLSGVGDQIDHAQTELLLMQGFLKDADAKKGDSEAVRIWVRIIREAAYDLEDVIESFALKVVLKRGGSVKLVLKRFACILNEVVNRHKVGSEIRSITAKLSDMRSKLKGYNIQQITGTQYEGAPSFEKQKEQRQTYPHVIEHDVVGLEKDVEILATHLVKEENCPQFVSIWGMGGSGKTTLAKQVYNHNEVVKRHFDCFAWVCVSQQCQGKEVLEDILIKLTRTTKKEEIEEISKMKKDQIAEKLCIIQKEKKCLVVLDDLWTCDAWNSLKPGFPIGEETKSRILLTTRKKDVAEIAGGIGFIHESRALDDKESWELFKKIAISGRDQTNSKIDAEKEELGKKMPQHCAESEIDAEKEELGKKIPQHCADSKIDAEKEELGKKMLKHCAGLPLAITVLAGLLARKVTVEEWKTVNKNVDVYIRRGANLDQEYKGDQEYAGALSVLALSYDDLPYRLKLCFLYLGHFQEDYKIPVKRLTQLWIAEGFISSASQVHGSVEVLEDVAYTCLSALVQRCMVQVGTLGSTKKIKTCHLHDLMRDLCLVKAKEENFLHVVNVTGAINKAATIPKVPRLTVYVEKKVVGRFPRTRNDHLRSLLFFVDPKYRFSNWKKKFLRSVVCNFKLLRVLKFEGIRRKEVELPSNIGNLVHLRFLSLRGSDVRRLPSSLGNLVCLQTLDLLLDNWKVKVANVIWKMKELRHLYLPPRYKGSGKLKLATLGNLQSLVNVAGADCDLTHLAELTNLRKLFINGGVKNTEEMLKSNGITFNHLRSLFIIADDDEVLPMNMVLKCPHIYKLRLSGRIGDQSLEGLQHYRNLTKMRLYETCLQLESLKILEKIPNLRMLWLREDALSNVSEVVVSEEGYPNLEFLELSDLSGLKSWSIEKGGKRSLRRLSISWCRELRAVPEGLEYVTTLKELTIVGMPPRFCSRVGEGGEDFYKIQHVPSLLITNVLKD</sequence>
<dbReference type="Pfam" id="PF23559">
    <property type="entry name" value="WHD_DRP"/>
    <property type="match status" value="1"/>
</dbReference>
<dbReference type="InterPro" id="IPR002182">
    <property type="entry name" value="NB-ARC"/>
</dbReference>
<dbReference type="Gene3D" id="1.10.8.430">
    <property type="entry name" value="Helical domain of apoptotic protease-activating factors"/>
    <property type="match status" value="1"/>
</dbReference>
<gene>
    <name evidence="8" type="ORF">C1H46_040760</name>
</gene>
<dbReference type="Pfam" id="PF18052">
    <property type="entry name" value="Rx_N"/>
    <property type="match status" value="1"/>
</dbReference>
<reference evidence="8 9" key="1">
    <citation type="journal article" date="2019" name="G3 (Bethesda)">
        <title>Sequencing of a Wild Apple (Malus baccata) Genome Unravels the Differences Between Cultivated and Wild Apple Species Regarding Disease Resistance and Cold Tolerance.</title>
        <authorList>
            <person name="Chen X."/>
        </authorList>
    </citation>
    <scope>NUCLEOTIDE SEQUENCE [LARGE SCALE GENOMIC DNA]</scope>
    <source>
        <strain evidence="9">cv. Shandingzi</strain>
        <tissue evidence="8">Leaves</tissue>
    </source>
</reference>